<dbReference type="Gene3D" id="1.10.1060.10">
    <property type="entry name" value="Alpha-helical ferredoxin"/>
    <property type="match status" value="2"/>
</dbReference>
<keyword evidence="6" id="KW-0472">Membrane</keyword>
<feature type="transmembrane region" description="Helical" evidence="6">
    <location>
        <begin position="20"/>
        <end position="37"/>
    </location>
</feature>
<dbReference type="InterPro" id="IPR036197">
    <property type="entry name" value="NarG-like_sf"/>
</dbReference>
<dbReference type="InterPro" id="IPR017896">
    <property type="entry name" value="4Fe4S_Fe-S-bd"/>
</dbReference>
<keyword evidence="6" id="KW-1133">Transmembrane helix</keyword>
<evidence type="ECO:0000313" key="8">
    <source>
        <dbReference type="EMBL" id="MDQ0114650.1"/>
    </source>
</evidence>
<dbReference type="PANTHER" id="PTHR43255:SF1">
    <property type="entry name" value="IRON-SULFUR-BINDING OXIDOREDUCTASE FADF-RELATED"/>
    <property type="match status" value="1"/>
</dbReference>
<name>A0ABT9U4U0_PAEHA</name>
<organism evidence="8 9">
    <name type="scientific">Paenibacillus harenae</name>
    <dbReference type="NCBI Taxonomy" id="306543"/>
    <lineage>
        <taxon>Bacteria</taxon>
        <taxon>Bacillati</taxon>
        <taxon>Bacillota</taxon>
        <taxon>Bacilli</taxon>
        <taxon>Bacillales</taxon>
        <taxon>Paenibacillaceae</taxon>
        <taxon>Paenibacillus</taxon>
    </lineage>
</organism>
<keyword evidence="5" id="KW-0411">Iron-sulfur</keyword>
<keyword evidence="9" id="KW-1185">Reference proteome</keyword>
<feature type="transmembrane region" description="Helical" evidence="6">
    <location>
        <begin position="159"/>
        <end position="177"/>
    </location>
</feature>
<gene>
    <name evidence="8" type="ORF">J2T15_004106</name>
</gene>
<dbReference type="InterPro" id="IPR004017">
    <property type="entry name" value="Cys_rich_dom"/>
</dbReference>
<feature type="transmembrane region" description="Helical" evidence="6">
    <location>
        <begin position="81"/>
        <end position="101"/>
    </location>
</feature>
<comment type="caution">
    <text evidence="8">The sequence shown here is derived from an EMBL/GenBank/DDBJ whole genome shotgun (WGS) entry which is preliminary data.</text>
</comment>
<keyword evidence="6" id="KW-0812">Transmembrane</keyword>
<dbReference type="SUPFAM" id="SSF46548">
    <property type="entry name" value="alpha-helical ferredoxin"/>
    <property type="match status" value="1"/>
</dbReference>
<dbReference type="PROSITE" id="PS51379">
    <property type="entry name" value="4FE4S_FER_2"/>
    <property type="match status" value="2"/>
</dbReference>
<keyword evidence="3" id="KW-0560">Oxidoreductase</keyword>
<dbReference type="SUPFAM" id="SSF103501">
    <property type="entry name" value="Respiratory nitrate reductase 1 gamma chain"/>
    <property type="match status" value="1"/>
</dbReference>
<dbReference type="Gene3D" id="1.20.950.20">
    <property type="entry name" value="Transmembrane di-heme cytochromes, Chain C"/>
    <property type="match status" value="1"/>
</dbReference>
<dbReference type="RefSeq" id="WP_307206038.1">
    <property type="nucleotide sequence ID" value="NZ_JAUSSU010000008.1"/>
</dbReference>
<sequence length="745" mass="83531">MTLNAAWTWGQIATFGRWTFFAAFVVLAALLFAAVVLRRVGYMRLGVPYRFIRYRPRDRGEGFSAHVFGHRRLLGDLRSGLMHLVYFYGFIMLQFGAVDLIAKGLRGGEPLPIPEEVYGPFSWMQELTVSLVLLAVFYGAFRRYGERLPRLKRGWKPSLVMWFIGSLMLSILFSLSFERLASDGHVVPGVYAPVSEPVSGMLQWMGVQPQSALAHAGFELFWWVHLLVLLGFLVYVPQSKHFHLLTAPVNLLYRRGEPHGRLTPLNLEDEEAESFGSGKIEHLNQKQMLDLYACVECGRCTNVCPAASTGKLLSPMHMIVKLRDHLTEKGAAITSKSPWMPAGLWQPRNALAAAHTMGAILPSWDDAAFAAGTTTIEPTMAAQEQAWVKREGMKPEDVALIGDVMTEEELWACTTCRNCEEQCPVGNEHVDKIIDMRRHLVLMEGSLPQDGQRALQNIERQSNPWGLPRAERAAWIEECEKKTGIRVPTMQELKRQGRTPEMLLWAGSMGAYDSRSRRVLFDLVRLLRAANVDFATLGAEERNSGDTPRRIGNELLFQELCQGNIETLAKYGIHRIVTACPHTYNTFKNEYPDFGLSPDVKVEHHTELLAQLVEEGAIKPVHELDETITYHDSCYLGRYNDTYEAPRNVLRAIPGVALKEMERSRANGMCCGAGGGMMWMEERSGTRVNYARTAQALEVKPTVIGSACPYCLTMMEDGLKSLSDDDGKVRARDVAELLAESVFGD</sequence>
<reference evidence="8 9" key="1">
    <citation type="submission" date="2023-07" db="EMBL/GenBank/DDBJ databases">
        <title>Sorghum-associated microbial communities from plants grown in Nebraska, USA.</title>
        <authorList>
            <person name="Schachtman D."/>
        </authorList>
    </citation>
    <scope>NUCLEOTIDE SEQUENCE [LARGE SCALE GENOMIC DNA]</scope>
    <source>
        <strain evidence="8 9">CC482</strain>
    </source>
</reference>
<feature type="transmembrane region" description="Helical" evidence="6">
    <location>
        <begin position="121"/>
        <end position="138"/>
    </location>
</feature>
<keyword evidence="1" id="KW-0004">4Fe-4S</keyword>
<keyword evidence="2" id="KW-0479">Metal-binding</keyword>
<dbReference type="InterPro" id="IPR009051">
    <property type="entry name" value="Helical_ferredxn"/>
</dbReference>
<evidence type="ECO:0000256" key="6">
    <source>
        <dbReference type="SAM" id="Phobius"/>
    </source>
</evidence>
<dbReference type="PROSITE" id="PS00198">
    <property type="entry name" value="4FE4S_FER_1"/>
    <property type="match status" value="2"/>
</dbReference>
<evidence type="ECO:0000256" key="1">
    <source>
        <dbReference type="ARBA" id="ARBA00022485"/>
    </source>
</evidence>
<dbReference type="Pfam" id="PF02754">
    <property type="entry name" value="CCG"/>
    <property type="match status" value="2"/>
</dbReference>
<feature type="domain" description="4Fe-4S ferredoxin-type" evidence="7">
    <location>
        <begin position="402"/>
        <end position="433"/>
    </location>
</feature>
<evidence type="ECO:0000256" key="2">
    <source>
        <dbReference type="ARBA" id="ARBA00022723"/>
    </source>
</evidence>
<evidence type="ECO:0000313" key="9">
    <source>
        <dbReference type="Proteomes" id="UP001229346"/>
    </source>
</evidence>
<proteinExistence type="predicted"/>
<accession>A0ABT9U4U0</accession>
<evidence type="ECO:0000256" key="5">
    <source>
        <dbReference type="ARBA" id="ARBA00023014"/>
    </source>
</evidence>
<dbReference type="PANTHER" id="PTHR43255">
    <property type="entry name" value="IRON-SULFUR-BINDING OXIDOREDUCTASE FADF-RELATED-RELATED"/>
    <property type="match status" value="1"/>
</dbReference>
<dbReference type="EMBL" id="JAUSSU010000008">
    <property type="protein sequence ID" value="MDQ0114650.1"/>
    <property type="molecule type" value="Genomic_DNA"/>
</dbReference>
<evidence type="ECO:0000256" key="3">
    <source>
        <dbReference type="ARBA" id="ARBA00023002"/>
    </source>
</evidence>
<protein>
    <submittedName>
        <fullName evidence="8">Fe-S oxidoreductase</fullName>
    </submittedName>
</protein>
<dbReference type="InterPro" id="IPR051460">
    <property type="entry name" value="HdrC_iron-sulfur_subunit"/>
</dbReference>
<feature type="domain" description="4Fe-4S ferredoxin-type" evidence="7">
    <location>
        <begin position="285"/>
        <end position="315"/>
    </location>
</feature>
<evidence type="ECO:0000256" key="4">
    <source>
        <dbReference type="ARBA" id="ARBA00023004"/>
    </source>
</evidence>
<evidence type="ECO:0000259" key="7">
    <source>
        <dbReference type="PROSITE" id="PS51379"/>
    </source>
</evidence>
<dbReference type="InterPro" id="IPR017900">
    <property type="entry name" value="4Fe4S_Fe_S_CS"/>
</dbReference>
<dbReference type="Proteomes" id="UP001229346">
    <property type="component" value="Unassembled WGS sequence"/>
</dbReference>
<keyword evidence="4" id="KW-0408">Iron</keyword>